<dbReference type="GO" id="GO:0016984">
    <property type="term" value="F:ribulose-bisphosphate carboxylase activity"/>
    <property type="evidence" value="ECO:0007669"/>
    <property type="project" value="UniProtKB-UniRule"/>
</dbReference>
<evidence type="ECO:0000256" key="1">
    <source>
        <dbReference type="ARBA" id="ARBA00022567"/>
    </source>
</evidence>
<dbReference type="Gene3D" id="3.30.190.10">
    <property type="entry name" value="Ribulose bisphosphate carboxylase, small subunit"/>
    <property type="match status" value="1"/>
</dbReference>
<dbReference type="SMART" id="SM00961">
    <property type="entry name" value="RuBisCO_small"/>
    <property type="match status" value="1"/>
</dbReference>
<dbReference type="EMBL" id="FMUB01000015">
    <property type="protein sequence ID" value="SCX32632.1"/>
    <property type="molecule type" value="Genomic_DNA"/>
</dbReference>
<dbReference type="InterPro" id="IPR024681">
    <property type="entry name" value="RuBisCO_ssu"/>
</dbReference>
<dbReference type="SUPFAM" id="SSF55239">
    <property type="entry name" value="RuBisCO, small subunit"/>
    <property type="match status" value="1"/>
</dbReference>
<dbReference type="STRING" id="1502745.SAMN02799620_05648"/>
<name>A0A1G4WYX2_9MYCO</name>
<dbReference type="Proteomes" id="UP000515498">
    <property type="component" value="Chromosome"/>
</dbReference>
<dbReference type="CDD" id="cd03527">
    <property type="entry name" value="RuBisCO_small"/>
    <property type="match status" value="1"/>
</dbReference>
<reference evidence="7" key="1">
    <citation type="submission" date="2016-10" db="EMBL/GenBank/DDBJ databases">
        <authorList>
            <person name="de Groot N.N."/>
        </authorList>
    </citation>
    <scope>NUCLEOTIDE SEQUENCE [LARGE SCALE GENOMIC DNA]</scope>
    <source>
        <strain evidence="7">UNC267MFSha1.1M11</strain>
    </source>
</reference>
<accession>A0A1G4WYX2</accession>
<evidence type="ECO:0000313" key="7">
    <source>
        <dbReference type="EMBL" id="SCX32632.1"/>
    </source>
</evidence>
<organism evidence="7 8">
    <name type="scientific">Mycolicibacterium fluoranthenivorans</name>
    <dbReference type="NCBI Taxonomy" id="258505"/>
    <lineage>
        <taxon>Bacteria</taxon>
        <taxon>Bacillati</taxon>
        <taxon>Actinomycetota</taxon>
        <taxon>Actinomycetes</taxon>
        <taxon>Mycobacteriales</taxon>
        <taxon>Mycobacteriaceae</taxon>
        <taxon>Mycolicibacterium</taxon>
    </lineage>
</organism>
<keyword evidence="1 4" id="KW-0113">Calvin cycle</keyword>
<protein>
    <recommendedName>
        <fullName evidence="4">Ribulose bisphosphate carboxylase small subunit</fullName>
        <shortName evidence="4">RuBisCO small subunit</shortName>
    </recommendedName>
</protein>
<dbReference type="Pfam" id="PF00101">
    <property type="entry name" value="RuBisCO_small"/>
    <property type="match status" value="1"/>
</dbReference>
<evidence type="ECO:0000259" key="5">
    <source>
        <dbReference type="SMART" id="SM00961"/>
    </source>
</evidence>
<evidence type="ECO:0000256" key="2">
    <source>
        <dbReference type="ARBA" id="ARBA00023300"/>
    </source>
</evidence>
<dbReference type="PANTHER" id="PTHR31262:SF23">
    <property type="entry name" value="RIBULOSE BISPHOSPHATE CARBOXYLASE SMALL SUBUNIT"/>
    <property type="match status" value="1"/>
</dbReference>
<gene>
    <name evidence="4" type="primary">cbbS</name>
    <name evidence="6" type="ORF">HZU40_06355</name>
    <name evidence="7" type="ORF">SAMN02799620_05648</name>
</gene>
<reference evidence="8" key="2">
    <citation type="submission" date="2016-10" db="EMBL/GenBank/DDBJ databases">
        <authorList>
            <person name="Varghese N."/>
            <person name="Submissions S."/>
        </authorList>
    </citation>
    <scope>NUCLEOTIDE SEQUENCE [LARGE SCALE GENOMIC DNA]</scope>
    <source>
        <strain evidence="8">UNC267MFSha1.1M11</strain>
    </source>
</reference>
<comment type="miscellaneous">
    <text evidence="4">The basic functional RuBisCO is composed of a large chain homodimer in a 'head-to-tail' conformation. In form I RuBisCO this homodimer is arranged in a barrel-like tetramer with the small subunits forming a tetrameric 'cap' on each end of the 'barrel'.</text>
</comment>
<reference evidence="6 9" key="3">
    <citation type="submission" date="2020-07" db="EMBL/GenBank/DDBJ databases">
        <title>Draft genome sequence of four isobutane-metabolizing strains capable of cometabolically degrading diverse ether contaminants.</title>
        <authorList>
            <person name="Chen W."/>
            <person name="Faulkner N."/>
            <person name="Smith C."/>
            <person name="Hyman M."/>
        </authorList>
    </citation>
    <scope>NUCLEOTIDE SEQUENCE [LARGE SCALE GENOMIC DNA]</scope>
    <source>
        <strain evidence="6 9">2A</strain>
    </source>
</reference>
<evidence type="ECO:0000313" key="9">
    <source>
        <dbReference type="Proteomes" id="UP000515498"/>
    </source>
</evidence>
<dbReference type="PANTHER" id="PTHR31262">
    <property type="entry name" value="RIBULOSE BISPHOSPHATE CARBOXYLASE SMALL CHAIN 1, CHLOROPLASTIC"/>
    <property type="match status" value="1"/>
</dbReference>
<dbReference type="KEGG" id="mflu:HZU40_06355"/>
<comment type="subunit">
    <text evidence="3 4">Heterohexadecamer of 8 large and 8 small subunits.</text>
</comment>
<dbReference type="InterPro" id="IPR000894">
    <property type="entry name" value="RuBisCO_ssu_dom"/>
</dbReference>
<proteinExistence type="inferred from homology"/>
<feature type="domain" description="Ribulose bisphosphate carboxylase small subunit" evidence="5">
    <location>
        <begin position="4"/>
        <end position="103"/>
    </location>
</feature>
<dbReference type="AlphaFoldDB" id="A0A1G4WYX2"/>
<dbReference type="Proteomes" id="UP000199707">
    <property type="component" value="Unassembled WGS sequence"/>
</dbReference>
<dbReference type="RefSeq" id="WP_090363770.1">
    <property type="nucleotide sequence ID" value="NZ_CP059894.1"/>
</dbReference>
<dbReference type="EMBL" id="CP059894">
    <property type="protein sequence ID" value="QNJ93919.1"/>
    <property type="molecule type" value="Genomic_DNA"/>
</dbReference>
<dbReference type="HAMAP" id="MF_00859">
    <property type="entry name" value="RuBisCO_S_bact"/>
    <property type="match status" value="1"/>
</dbReference>
<dbReference type="InterPro" id="IPR036385">
    <property type="entry name" value="RuBisCO_ssu_sf"/>
</dbReference>
<evidence type="ECO:0000313" key="6">
    <source>
        <dbReference type="EMBL" id="QNJ93919.1"/>
    </source>
</evidence>
<dbReference type="GO" id="GO:0019253">
    <property type="term" value="P:reductive pentose-phosphate cycle"/>
    <property type="evidence" value="ECO:0007669"/>
    <property type="project" value="UniProtKB-UniRule"/>
</dbReference>
<comment type="similarity">
    <text evidence="4">Belongs to the RuBisCO small chain family.</text>
</comment>
<evidence type="ECO:0000256" key="4">
    <source>
        <dbReference type="HAMAP-Rule" id="MF_00859"/>
    </source>
</evidence>
<evidence type="ECO:0000256" key="3">
    <source>
        <dbReference type="ARBA" id="ARBA00038826"/>
    </source>
</evidence>
<keyword evidence="2 4" id="KW-0120">Carbon dioxide fixation</keyword>
<comment type="function">
    <text evidence="4">RuBisCO catalyzes two reactions: the carboxylation of D-ribulose 1,5-bisphosphate, the primary event in carbon dioxide fixation, as well as the oxidative fragmentation of the pentose substrate. Both reactions occur simultaneously and in competition at the same active site. Although the small subunit is not catalytic it is essential for maximal activity.</text>
</comment>
<evidence type="ECO:0000313" key="8">
    <source>
        <dbReference type="Proteomes" id="UP000199707"/>
    </source>
</evidence>
<sequence>MRITQGTFSYLPDFTDDEITAQITYALDNDWPLSVEFTDDPHPRNVYWEMWGLPMFDLKDAAGVLLEVNACRTAYPNSYVRLNAYDARLGRQTTAFSFIVQRPAEEPGFRLERAEGSDRRIGYTTFAYATTKPSGRRYGNDADTD</sequence>